<gene>
    <name evidence="6" type="primary">polA</name>
    <name evidence="6" type="ORF">STIAU_0614</name>
</gene>
<name>Q096J4_STIAD</name>
<reference evidence="6 7" key="1">
    <citation type="submission" date="2006-04" db="EMBL/GenBank/DDBJ databases">
        <authorList>
            <person name="Nierman W.C."/>
        </authorList>
    </citation>
    <scope>NUCLEOTIDE SEQUENCE [LARGE SCALE GENOMIC DNA]</scope>
    <source>
        <strain evidence="6 7">DW4/3-1</strain>
    </source>
</reference>
<dbReference type="GO" id="GO:0003887">
    <property type="term" value="F:DNA-directed DNA polymerase activity"/>
    <property type="evidence" value="ECO:0007669"/>
    <property type="project" value="UniProtKB-EC"/>
</dbReference>
<comment type="catalytic activity">
    <reaction evidence="4">
        <text>DNA(n) + a 2'-deoxyribonucleoside 5'-triphosphate = DNA(n+1) + diphosphate</text>
        <dbReference type="Rhea" id="RHEA:22508"/>
        <dbReference type="Rhea" id="RHEA-COMP:17339"/>
        <dbReference type="Rhea" id="RHEA-COMP:17340"/>
        <dbReference type="ChEBI" id="CHEBI:33019"/>
        <dbReference type="ChEBI" id="CHEBI:61560"/>
        <dbReference type="ChEBI" id="CHEBI:173112"/>
        <dbReference type="EC" id="2.7.7.7"/>
    </reaction>
</comment>
<dbReference type="Gene3D" id="3.30.70.370">
    <property type="match status" value="1"/>
</dbReference>
<dbReference type="EMBL" id="AAMD01000029">
    <property type="protein sequence ID" value="EAU67643.1"/>
    <property type="molecule type" value="Genomic_DNA"/>
</dbReference>
<dbReference type="InterPro" id="IPR002298">
    <property type="entry name" value="DNA_polymerase_A"/>
</dbReference>
<dbReference type="RefSeq" id="WP_002612783.1">
    <property type="nucleotide sequence ID" value="NC_014623.1"/>
</dbReference>
<dbReference type="InterPro" id="IPR036397">
    <property type="entry name" value="RNaseH_sf"/>
</dbReference>
<dbReference type="AlphaFoldDB" id="Q096J4"/>
<evidence type="ECO:0000256" key="1">
    <source>
        <dbReference type="ARBA" id="ARBA00007705"/>
    </source>
</evidence>
<dbReference type="SUPFAM" id="SSF53098">
    <property type="entry name" value="Ribonuclease H-like"/>
    <property type="match status" value="1"/>
</dbReference>
<comment type="caution">
    <text evidence="6">The sequence shown here is derived from an EMBL/GenBank/DDBJ whole genome shotgun (WGS) entry which is preliminary data.</text>
</comment>
<keyword evidence="3" id="KW-0235">DNA replication</keyword>
<dbReference type="Gene3D" id="3.30.420.10">
    <property type="entry name" value="Ribonuclease H-like superfamily/Ribonuclease H"/>
    <property type="match status" value="1"/>
</dbReference>
<dbReference type="Pfam" id="PF00476">
    <property type="entry name" value="DNA_pol_A"/>
    <property type="match status" value="1"/>
</dbReference>
<keyword evidence="6" id="KW-0808">Transferase</keyword>
<dbReference type="Proteomes" id="UP000032702">
    <property type="component" value="Unassembled WGS sequence"/>
</dbReference>
<comment type="similarity">
    <text evidence="1">Belongs to the DNA polymerase type-A family.</text>
</comment>
<keyword evidence="6" id="KW-0548">Nucleotidyltransferase</keyword>
<dbReference type="InterPro" id="IPR012337">
    <property type="entry name" value="RNaseH-like_sf"/>
</dbReference>
<dbReference type="InterPro" id="IPR001098">
    <property type="entry name" value="DNA-dir_DNA_pol_A_palm_dom"/>
</dbReference>
<dbReference type="GO" id="GO:0006302">
    <property type="term" value="P:double-strand break repair"/>
    <property type="evidence" value="ECO:0007669"/>
    <property type="project" value="TreeGrafter"/>
</dbReference>
<sequence length="699" mass="76629">MKIWSFDTETHRKRPGLVSPPLVCGSIAARELGSERLLDKEQARQFFANAISNRDVHLVGANLPYDLGVMAADNSWLIESIFDALDAGRLHDVATREALIDIAKGLHGVDPTTGRKLDDDEGARYPLALLVKRYLGLDISEDKKNPLAWRLRYGELDGVPVERWPVEAVEYPKCDARYTIDVFFKQEEQARDVTNGGNLHAEPDQMRAAFVLHLASIWGLRTNGVAVAELRKRVEAEWQQNRIRFQAAGIFRADGSKDTKRLAALVTAAYGGNPPYTAPSARYPDGQIATDRDTLLGSGDPLLEDLGKSGKVDKYKSTYLDVVEAGVSLPINPRFNVLVSTTRVSSDYQQLPQKGGIREVHEARPGYVFCSVDYGGLELRTMAQRAIWELGYSKMADALNSGLDVHTLAAAEFLGESYAGLLAKVKAKDPVAVAFRQLAKILNFGKGGGMTGGSLVYNARAKDRVSFCLLAKRADMCGVERVPVTVQRKPKMVCRTCVEVARELDEKWLAAWPEQRDLQRKAKSLTYGGGVADVMIPGANILRGACGYTQILNTPFQGLGAVGCKLGMWRVSREMYTVRSSPLFGSRLVLNVHDELISELLADDQQRLHDAAERKALLMRDAMKETTPDLAAAVEAEPALSRIMSKDVATVRDSSGRLLVWEPRICPPPAVGAPVKPLEGELPVLLVGQLTRGGITVIG</sequence>
<evidence type="ECO:0000313" key="6">
    <source>
        <dbReference type="EMBL" id="EAU67643.1"/>
    </source>
</evidence>
<dbReference type="PATRIC" id="fig|378806.16.peg.6926"/>
<dbReference type="OrthoDB" id="5384043at2"/>
<protein>
    <recommendedName>
        <fullName evidence="2">DNA-directed DNA polymerase</fullName>
        <ecNumber evidence="2">2.7.7.7</ecNumber>
    </recommendedName>
</protein>
<evidence type="ECO:0000256" key="4">
    <source>
        <dbReference type="ARBA" id="ARBA00049244"/>
    </source>
</evidence>
<proteinExistence type="inferred from homology"/>
<dbReference type="PANTHER" id="PTHR10133:SF27">
    <property type="entry name" value="DNA POLYMERASE NU"/>
    <property type="match status" value="1"/>
</dbReference>
<organism evidence="6 7">
    <name type="scientific">Stigmatella aurantiaca (strain DW4/3-1)</name>
    <dbReference type="NCBI Taxonomy" id="378806"/>
    <lineage>
        <taxon>Bacteria</taxon>
        <taxon>Pseudomonadati</taxon>
        <taxon>Myxococcota</taxon>
        <taxon>Myxococcia</taxon>
        <taxon>Myxococcales</taxon>
        <taxon>Cystobacterineae</taxon>
        <taxon>Archangiaceae</taxon>
        <taxon>Stigmatella</taxon>
    </lineage>
</organism>
<dbReference type="GO" id="GO:0003677">
    <property type="term" value="F:DNA binding"/>
    <property type="evidence" value="ECO:0007669"/>
    <property type="project" value="InterPro"/>
</dbReference>
<evidence type="ECO:0000256" key="2">
    <source>
        <dbReference type="ARBA" id="ARBA00012417"/>
    </source>
</evidence>
<dbReference type="EC" id="2.7.7.7" evidence="2"/>
<dbReference type="SUPFAM" id="SSF56672">
    <property type="entry name" value="DNA/RNA polymerases"/>
    <property type="match status" value="1"/>
</dbReference>
<dbReference type="Gene3D" id="1.10.150.20">
    <property type="entry name" value="5' to 3' exonuclease, C-terminal subdomain"/>
    <property type="match status" value="1"/>
</dbReference>
<dbReference type="SMART" id="SM00482">
    <property type="entry name" value="POLAc"/>
    <property type="match status" value="1"/>
</dbReference>
<dbReference type="PANTHER" id="PTHR10133">
    <property type="entry name" value="DNA POLYMERASE I"/>
    <property type="match status" value="1"/>
</dbReference>
<dbReference type="InterPro" id="IPR043502">
    <property type="entry name" value="DNA/RNA_pol_sf"/>
</dbReference>
<dbReference type="GO" id="GO:0006261">
    <property type="term" value="P:DNA-templated DNA replication"/>
    <property type="evidence" value="ECO:0007669"/>
    <property type="project" value="InterPro"/>
</dbReference>
<evidence type="ECO:0000259" key="5">
    <source>
        <dbReference type="SMART" id="SM00482"/>
    </source>
</evidence>
<accession>Q096J4</accession>
<feature type="domain" description="DNA-directed DNA polymerase family A palm" evidence="5">
    <location>
        <begin position="357"/>
        <end position="604"/>
    </location>
</feature>
<evidence type="ECO:0000313" key="7">
    <source>
        <dbReference type="Proteomes" id="UP000032702"/>
    </source>
</evidence>
<evidence type="ECO:0000256" key="3">
    <source>
        <dbReference type="ARBA" id="ARBA00022705"/>
    </source>
</evidence>